<evidence type="ECO:0000313" key="8">
    <source>
        <dbReference type="Proteomes" id="UP001152622"/>
    </source>
</evidence>
<dbReference type="GO" id="GO:0072686">
    <property type="term" value="C:mitotic spindle"/>
    <property type="evidence" value="ECO:0007669"/>
    <property type="project" value="TreeGrafter"/>
</dbReference>
<dbReference type="InterPro" id="IPR006602">
    <property type="entry name" value="DM10_dom"/>
</dbReference>
<protein>
    <recommendedName>
        <fullName evidence="6">DM10 domain-containing protein</fullName>
    </recommendedName>
</protein>
<dbReference type="GO" id="GO:0007052">
    <property type="term" value="P:mitotic spindle organization"/>
    <property type="evidence" value="ECO:0007669"/>
    <property type="project" value="TreeGrafter"/>
</dbReference>
<evidence type="ECO:0000256" key="2">
    <source>
        <dbReference type="ARBA" id="ARBA00022490"/>
    </source>
</evidence>
<dbReference type="GO" id="GO:0060285">
    <property type="term" value="P:cilium-dependent cell motility"/>
    <property type="evidence" value="ECO:0007669"/>
    <property type="project" value="TreeGrafter"/>
</dbReference>
<dbReference type="PANTHER" id="PTHR12086:SF9">
    <property type="entry name" value="EF-HAND DOMAIN-CONTAINING PROTEIN 1"/>
    <property type="match status" value="1"/>
</dbReference>
<evidence type="ECO:0000256" key="1">
    <source>
        <dbReference type="ARBA" id="ARBA00004430"/>
    </source>
</evidence>
<dbReference type="FunFam" id="2.30.29.170:FF:000002">
    <property type="entry name" value="EF-hand domain (C-terminal) containing 1"/>
    <property type="match status" value="1"/>
</dbReference>
<evidence type="ECO:0000256" key="5">
    <source>
        <dbReference type="ARBA" id="ARBA00023273"/>
    </source>
</evidence>
<dbReference type="PANTHER" id="PTHR12086">
    <property type="entry name" value="EF-HAND DOMAIN C-TERMINAL CONTAINING PROTEIN"/>
    <property type="match status" value="1"/>
</dbReference>
<evidence type="ECO:0000256" key="4">
    <source>
        <dbReference type="ARBA" id="ARBA00023212"/>
    </source>
</evidence>
<keyword evidence="3" id="KW-0677">Repeat</keyword>
<dbReference type="Pfam" id="PF06565">
    <property type="entry name" value="DM10_dom"/>
    <property type="match status" value="1"/>
</dbReference>
<dbReference type="EMBL" id="JAINUF010000006">
    <property type="protein sequence ID" value="KAJ8356677.1"/>
    <property type="molecule type" value="Genomic_DNA"/>
</dbReference>
<dbReference type="InterPro" id="IPR040193">
    <property type="entry name" value="EFHC1/EFHC2/EFHB"/>
</dbReference>
<keyword evidence="8" id="KW-1185">Reference proteome</keyword>
<dbReference type="OrthoDB" id="10255210at2759"/>
<comment type="subcellular location">
    <subcellularLocation>
        <location evidence="1">Cytoplasm</location>
        <location evidence="1">Cytoskeleton</location>
        <location evidence="1">Cilium axoneme</location>
    </subcellularLocation>
</comment>
<dbReference type="GO" id="GO:0005930">
    <property type="term" value="C:axoneme"/>
    <property type="evidence" value="ECO:0007669"/>
    <property type="project" value="UniProtKB-SubCell"/>
</dbReference>
<dbReference type="PROSITE" id="PS51336">
    <property type="entry name" value="DM10"/>
    <property type="match status" value="1"/>
</dbReference>
<keyword evidence="4" id="KW-0206">Cytoskeleton</keyword>
<evidence type="ECO:0000256" key="3">
    <source>
        <dbReference type="ARBA" id="ARBA00022737"/>
    </source>
</evidence>
<evidence type="ECO:0000313" key="7">
    <source>
        <dbReference type="EMBL" id="KAJ8356677.1"/>
    </source>
</evidence>
<name>A0A9Q1IVJ4_SYNKA</name>
<comment type="caution">
    <text evidence="7">The sequence shown here is derived from an EMBL/GenBank/DDBJ whole genome shotgun (WGS) entry which is preliminary data.</text>
</comment>
<evidence type="ECO:0000259" key="6">
    <source>
        <dbReference type="PROSITE" id="PS51336"/>
    </source>
</evidence>
<dbReference type="Proteomes" id="UP001152622">
    <property type="component" value="Chromosome 6"/>
</dbReference>
<reference evidence="7" key="1">
    <citation type="journal article" date="2023" name="Science">
        <title>Genome structures resolve the early diversification of teleost fishes.</title>
        <authorList>
            <person name="Parey E."/>
            <person name="Louis A."/>
            <person name="Montfort J."/>
            <person name="Bouchez O."/>
            <person name="Roques C."/>
            <person name="Iampietro C."/>
            <person name="Lluch J."/>
            <person name="Castinel A."/>
            <person name="Donnadieu C."/>
            <person name="Desvignes T."/>
            <person name="Floi Bucao C."/>
            <person name="Jouanno E."/>
            <person name="Wen M."/>
            <person name="Mejri S."/>
            <person name="Dirks R."/>
            <person name="Jansen H."/>
            <person name="Henkel C."/>
            <person name="Chen W.J."/>
            <person name="Zahm M."/>
            <person name="Cabau C."/>
            <person name="Klopp C."/>
            <person name="Thompson A.W."/>
            <person name="Robinson-Rechavi M."/>
            <person name="Braasch I."/>
            <person name="Lecointre G."/>
            <person name="Bobe J."/>
            <person name="Postlethwait J.H."/>
            <person name="Berthelot C."/>
            <person name="Roest Crollius H."/>
            <person name="Guiguen Y."/>
        </authorList>
    </citation>
    <scope>NUCLEOTIDE SEQUENCE</scope>
    <source>
        <strain evidence="7">WJC10195</strain>
    </source>
</reference>
<sequence>MLEKDGKVLRYTARLDSLNPDDSGRRFILSYFLSNDTISIFESNMRNSGIIGGKFLEKTHVHKPGSTLENPQYYSPADFAIGATLEVFSRRFVLLDADLYVLNYLETIADQIPSQTLNSLRQCLRQEPNKTQMTVKDTSLLTPPNIFHSPTDGTVETNGNAL</sequence>
<keyword evidence="2" id="KW-0963">Cytoplasm</keyword>
<dbReference type="GO" id="GO:0043014">
    <property type="term" value="F:alpha-tubulin binding"/>
    <property type="evidence" value="ECO:0007669"/>
    <property type="project" value="TreeGrafter"/>
</dbReference>
<dbReference type="AlphaFoldDB" id="A0A9Q1IVJ4"/>
<gene>
    <name evidence="7" type="ORF">SKAU_G00194710</name>
</gene>
<dbReference type="SMART" id="SM00676">
    <property type="entry name" value="DM10"/>
    <property type="match status" value="1"/>
</dbReference>
<dbReference type="GO" id="GO:0000281">
    <property type="term" value="P:mitotic cytokinesis"/>
    <property type="evidence" value="ECO:0007669"/>
    <property type="project" value="TreeGrafter"/>
</dbReference>
<feature type="domain" description="DM10" evidence="6">
    <location>
        <begin position="5"/>
        <end position="109"/>
    </location>
</feature>
<accession>A0A9Q1IVJ4</accession>
<dbReference type="Gene3D" id="2.30.29.170">
    <property type="match status" value="1"/>
</dbReference>
<organism evidence="7 8">
    <name type="scientific">Synaphobranchus kaupii</name>
    <name type="common">Kaup's arrowtooth eel</name>
    <dbReference type="NCBI Taxonomy" id="118154"/>
    <lineage>
        <taxon>Eukaryota</taxon>
        <taxon>Metazoa</taxon>
        <taxon>Chordata</taxon>
        <taxon>Craniata</taxon>
        <taxon>Vertebrata</taxon>
        <taxon>Euteleostomi</taxon>
        <taxon>Actinopterygii</taxon>
        <taxon>Neopterygii</taxon>
        <taxon>Teleostei</taxon>
        <taxon>Anguilliformes</taxon>
        <taxon>Synaphobranchidae</taxon>
        <taxon>Synaphobranchus</taxon>
    </lineage>
</organism>
<proteinExistence type="predicted"/>
<keyword evidence="5" id="KW-0966">Cell projection</keyword>